<accession>A0A397CSX5</accession>
<evidence type="ECO:0000256" key="3">
    <source>
        <dbReference type="ARBA" id="ARBA00022806"/>
    </source>
</evidence>
<evidence type="ECO:0000313" key="7">
    <source>
        <dbReference type="Proteomes" id="UP000266643"/>
    </source>
</evidence>
<keyword evidence="1" id="KW-0547">Nucleotide-binding</keyword>
<feature type="region of interest" description="Disordered" evidence="5">
    <location>
        <begin position="27"/>
        <end position="58"/>
    </location>
</feature>
<dbReference type="GO" id="GO:0055087">
    <property type="term" value="C:Ski complex"/>
    <property type="evidence" value="ECO:0007669"/>
    <property type="project" value="TreeGrafter"/>
</dbReference>
<proteinExistence type="predicted"/>
<dbReference type="Gene3D" id="1.10.3380.30">
    <property type="match status" value="1"/>
</dbReference>
<dbReference type="PANTHER" id="PTHR12131">
    <property type="entry name" value="ATP-DEPENDENT RNA AND DNA HELICASE"/>
    <property type="match status" value="1"/>
</dbReference>
<dbReference type="GO" id="GO:0005524">
    <property type="term" value="F:ATP binding"/>
    <property type="evidence" value="ECO:0007669"/>
    <property type="project" value="UniProtKB-KW"/>
</dbReference>
<keyword evidence="2" id="KW-0378">Hydrolase</keyword>
<dbReference type="PANTHER" id="PTHR12131:SF1">
    <property type="entry name" value="ATP-DEPENDENT RNA HELICASE SUPV3L1, MITOCHONDRIAL-RELATED"/>
    <property type="match status" value="1"/>
</dbReference>
<dbReference type="AlphaFoldDB" id="A0A397CSX5"/>
<dbReference type="GO" id="GO:0004386">
    <property type="term" value="F:helicase activity"/>
    <property type="evidence" value="ECO:0007669"/>
    <property type="project" value="UniProtKB-KW"/>
</dbReference>
<sequence length="417" mass="45544">MVVAGGEIIPIVDASTNQFLPASHTYATQKVKPKEKPKGTKGAPPSSSSFRSNMGRGGGDKADWTKFIRLLQDKTLLPVVVFAFSKRLEVSDTTSLRTMLLGLPTKLESQFRLTYNMILNLLRVEDMTVEDMIKRSFSEFRTQKALASKNIPHAIQKAKKLTTRTKLMEKHLVGLILSSKFAAAALCIGRVLVVSTADLADAVAIVLQVNKGTVKSFVALALCPASYSPPAAAADTAPSHLRSGMLIPLGRREPKSAGLKVGDTGSLLGKHYVVLELPESCVDLLTQDKGSTAVRNLLEVSDVSVLSRAMELLVDMEPKIKYILDPRADLKMNDIDVVGVYSNIQHMYGLMQQNVCFNSPFVLPVLGQFAKIAKLREYVAGMTAALSNHSLSLFPDFQQRLKVLTRLGYIAQDNTVQ</sequence>
<reference evidence="6 7" key="1">
    <citation type="submission" date="2018-08" db="EMBL/GenBank/DDBJ databases">
        <title>Aphanomyces genome sequencing and annotation.</title>
        <authorList>
            <person name="Minardi D."/>
            <person name="Oidtmann B."/>
            <person name="Van Der Giezen M."/>
            <person name="Studholme D.J."/>
        </authorList>
    </citation>
    <scope>NUCLEOTIDE SEQUENCE [LARGE SCALE GENOMIC DNA]</scope>
    <source>
        <strain evidence="6 7">D2</strain>
    </source>
</reference>
<dbReference type="VEuPathDB" id="FungiDB:H257_14698"/>
<dbReference type="FunFam" id="1.10.3380.30:FF:000011">
    <property type="entry name" value="DEAD/DEAH box RNA helicase"/>
    <property type="match status" value="1"/>
</dbReference>
<evidence type="ECO:0000256" key="5">
    <source>
        <dbReference type="SAM" id="MobiDB-lite"/>
    </source>
</evidence>
<evidence type="ECO:0000256" key="1">
    <source>
        <dbReference type="ARBA" id="ARBA00022741"/>
    </source>
</evidence>
<dbReference type="EMBL" id="QUTD01007113">
    <property type="protein sequence ID" value="RHY51771.1"/>
    <property type="molecule type" value="Genomic_DNA"/>
</dbReference>
<keyword evidence="3" id="KW-0347">Helicase</keyword>
<gene>
    <name evidence="6" type="ORF">DYB30_010355</name>
</gene>
<dbReference type="Proteomes" id="UP000266643">
    <property type="component" value="Unassembled WGS sequence"/>
</dbReference>
<feature type="non-terminal residue" evidence="6">
    <location>
        <position position="417"/>
    </location>
</feature>
<evidence type="ECO:0000313" key="6">
    <source>
        <dbReference type="EMBL" id="RHY51771.1"/>
    </source>
</evidence>
<evidence type="ECO:0000256" key="4">
    <source>
        <dbReference type="ARBA" id="ARBA00022840"/>
    </source>
</evidence>
<dbReference type="InterPro" id="IPR050699">
    <property type="entry name" value="RNA-DNA_Helicase"/>
</dbReference>
<comment type="caution">
    <text evidence="6">The sequence shown here is derived from an EMBL/GenBank/DDBJ whole genome shotgun (WGS) entry which is preliminary data.</text>
</comment>
<organism evidence="6 7">
    <name type="scientific">Aphanomyces astaci</name>
    <name type="common">Crayfish plague agent</name>
    <dbReference type="NCBI Taxonomy" id="112090"/>
    <lineage>
        <taxon>Eukaryota</taxon>
        <taxon>Sar</taxon>
        <taxon>Stramenopiles</taxon>
        <taxon>Oomycota</taxon>
        <taxon>Saprolegniomycetes</taxon>
        <taxon>Saprolegniales</taxon>
        <taxon>Verrucalvaceae</taxon>
        <taxon>Aphanomyces</taxon>
    </lineage>
</organism>
<dbReference type="GO" id="GO:0070478">
    <property type="term" value="P:nuclear-transcribed mRNA catabolic process, 3'-5' exonucleolytic nonsense-mediated decay"/>
    <property type="evidence" value="ECO:0007669"/>
    <property type="project" value="TreeGrafter"/>
</dbReference>
<name>A0A397CSX5_APHAT</name>
<protein>
    <submittedName>
        <fullName evidence="6">Uncharacterized protein</fullName>
    </submittedName>
</protein>
<keyword evidence="4" id="KW-0067">ATP-binding</keyword>
<evidence type="ECO:0000256" key="2">
    <source>
        <dbReference type="ARBA" id="ARBA00022801"/>
    </source>
</evidence>
<dbReference type="GO" id="GO:0016787">
    <property type="term" value="F:hydrolase activity"/>
    <property type="evidence" value="ECO:0007669"/>
    <property type="project" value="UniProtKB-KW"/>
</dbReference>